<dbReference type="PROSITE" id="PS50181">
    <property type="entry name" value="FBOX"/>
    <property type="match status" value="1"/>
</dbReference>
<dbReference type="Gramene" id="TVU20185">
    <property type="protein sequence ID" value="TVU20185"/>
    <property type="gene ID" value="EJB05_36384"/>
</dbReference>
<feature type="domain" description="F-box" evidence="2">
    <location>
        <begin position="87"/>
        <end position="123"/>
    </location>
</feature>
<sequence length="454" mass="51331">MVGGGPRATLSRRRHLRPTSSPPPLRAASAPLRPTSRPPRPSPPTSEAACCLRAPPRRLGTRVPFDEMPAQNSGKENEGAPGDTGEEDRLGALPDALLHQVLSFLPAEEALRTCVLAQRWRHLWKSAPGLRIGCLCNDEPVSVATLQRFVNRLFSLRGASPLHTCKLRIGDFSKEGDEDRVNLWFRHAVASKVREFKLHVEDNDYMDPWLLLDDRALVSHHLTRLKLYAVRCHDNFLDFASCSALEHLEFEYCDISMAPILENMPSLVEAFVRVTDDCSDCCNKLYHTGKACNCEYCDSGNIGNGSSVLLKGLSKARKLVLISKPEMLTLPLRRLSHHFALQLVQFIFKRDLRWCPTFSMLKTLVLDGYWCARDDFSALACMLEHSPVLEKLILQLFSEEPDYIFEMKGTFSSMKRSSAISEHLKIVEIKSEDFDKRVFKVLKFLCTFNISELT</sequence>
<dbReference type="SUPFAM" id="SSF52047">
    <property type="entry name" value="RNI-like"/>
    <property type="match status" value="1"/>
</dbReference>
<dbReference type="CDD" id="cd22160">
    <property type="entry name" value="F-box_AtFBL13-like"/>
    <property type="match status" value="1"/>
</dbReference>
<dbReference type="PANTHER" id="PTHR34223:SF80">
    <property type="entry name" value="OS11G0205900 PROTEIN"/>
    <property type="match status" value="1"/>
</dbReference>
<dbReference type="PANTHER" id="PTHR34223">
    <property type="entry name" value="OS11G0201299 PROTEIN"/>
    <property type="match status" value="1"/>
</dbReference>
<reference evidence="3 4" key="1">
    <citation type="journal article" date="2019" name="Sci. Rep.">
        <title>A high-quality genome of Eragrostis curvula grass provides insights into Poaceae evolution and supports new strategies to enhance forage quality.</title>
        <authorList>
            <person name="Carballo J."/>
            <person name="Santos B.A.C.M."/>
            <person name="Zappacosta D."/>
            <person name="Garbus I."/>
            <person name="Selva J.P."/>
            <person name="Gallo C.A."/>
            <person name="Diaz A."/>
            <person name="Albertini E."/>
            <person name="Caccamo M."/>
            <person name="Echenique V."/>
        </authorList>
    </citation>
    <scope>NUCLEOTIDE SEQUENCE [LARGE SCALE GENOMIC DNA]</scope>
    <source>
        <strain evidence="4">cv. Victoria</strain>
        <tissue evidence="3">Leaf</tissue>
    </source>
</reference>
<evidence type="ECO:0000313" key="3">
    <source>
        <dbReference type="EMBL" id="TVU20185.1"/>
    </source>
</evidence>
<proteinExistence type="predicted"/>
<dbReference type="OrthoDB" id="1939276at2759"/>
<feature type="region of interest" description="Disordered" evidence="1">
    <location>
        <begin position="1"/>
        <end position="89"/>
    </location>
</feature>
<evidence type="ECO:0000313" key="4">
    <source>
        <dbReference type="Proteomes" id="UP000324897"/>
    </source>
</evidence>
<evidence type="ECO:0000259" key="2">
    <source>
        <dbReference type="PROSITE" id="PS50181"/>
    </source>
</evidence>
<dbReference type="Gene3D" id="1.20.1280.50">
    <property type="match status" value="1"/>
</dbReference>
<feature type="compositionally biased region" description="Low complexity" evidence="1">
    <location>
        <begin position="26"/>
        <end position="35"/>
    </location>
</feature>
<dbReference type="AlphaFoldDB" id="A0A5J9U975"/>
<keyword evidence="4" id="KW-1185">Reference proteome</keyword>
<dbReference type="SUPFAM" id="SSF81383">
    <property type="entry name" value="F-box domain"/>
    <property type="match status" value="1"/>
</dbReference>
<accession>A0A5J9U975</accession>
<evidence type="ECO:0000256" key="1">
    <source>
        <dbReference type="SAM" id="MobiDB-lite"/>
    </source>
</evidence>
<dbReference type="InterPro" id="IPR036047">
    <property type="entry name" value="F-box-like_dom_sf"/>
</dbReference>
<dbReference type="InterPro" id="IPR053197">
    <property type="entry name" value="F-box_SCFL_complex_component"/>
</dbReference>
<dbReference type="Proteomes" id="UP000324897">
    <property type="component" value="Chromosome 7"/>
</dbReference>
<protein>
    <recommendedName>
        <fullName evidence="2">F-box domain-containing protein</fullName>
    </recommendedName>
</protein>
<dbReference type="InterPro" id="IPR001810">
    <property type="entry name" value="F-box_dom"/>
</dbReference>
<comment type="caution">
    <text evidence="3">The sequence shown here is derived from an EMBL/GenBank/DDBJ whole genome shotgun (WGS) entry which is preliminary data.</text>
</comment>
<dbReference type="Pfam" id="PF00646">
    <property type="entry name" value="F-box"/>
    <property type="match status" value="1"/>
</dbReference>
<gene>
    <name evidence="3" type="ORF">EJB05_36384</name>
</gene>
<organism evidence="3 4">
    <name type="scientific">Eragrostis curvula</name>
    <name type="common">weeping love grass</name>
    <dbReference type="NCBI Taxonomy" id="38414"/>
    <lineage>
        <taxon>Eukaryota</taxon>
        <taxon>Viridiplantae</taxon>
        <taxon>Streptophyta</taxon>
        <taxon>Embryophyta</taxon>
        <taxon>Tracheophyta</taxon>
        <taxon>Spermatophyta</taxon>
        <taxon>Magnoliopsida</taxon>
        <taxon>Liliopsida</taxon>
        <taxon>Poales</taxon>
        <taxon>Poaceae</taxon>
        <taxon>PACMAD clade</taxon>
        <taxon>Chloridoideae</taxon>
        <taxon>Eragrostideae</taxon>
        <taxon>Eragrostidinae</taxon>
        <taxon>Eragrostis</taxon>
    </lineage>
</organism>
<dbReference type="InterPro" id="IPR053781">
    <property type="entry name" value="F-box_AtFBL13-like"/>
</dbReference>
<feature type="non-terminal residue" evidence="3">
    <location>
        <position position="1"/>
    </location>
</feature>
<dbReference type="EMBL" id="RWGY01000029">
    <property type="protein sequence ID" value="TVU20185.1"/>
    <property type="molecule type" value="Genomic_DNA"/>
</dbReference>
<name>A0A5J9U975_9POAL</name>